<protein>
    <submittedName>
        <fullName evidence="1">Uncharacterized protein</fullName>
    </submittedName>
</protein>
<organism evidence="1 2">
    <name type="scientific">Caerostris extrusa</name>
    <name type="common">Bark spider</name>
    <name type="synonym">Caerostris bankana</name>
    <dbReference type="NCBI Taxonomy" id="172846"/>
    <lineage>
        <taxon>Eukaryota</taxon>
        <taxon>Metazoa</taxon>
        <taxon>Ecdysozoa</taxon>
        <taxon>Arthropoda</taxon>
        <taxon>Chelicerata</taxon>
        <taxon>Arachnida</taxon>
        <taxon>Araneae</taxon>
        <taxon>Araneomorphae</taxon>
        <taxon>Entelegynae</taxon>
        <taxon>Araneoidea</taxon>
        <taxon>Araneidae</taxon>
        <taxon>Caerostris</taxon>
    </lineage>
</organism>
<reference evidence="1 2" key="1">
    <citation type="submission" date="2021-06" db="EMBL/GenBank/DDBJ databases">
        <title>Caerostris extrusa draft genome.</title>
        <authorList>
            <person name="Kono N."/>
            <person name="Arakawa K."/>
        </authorList>
    </citation>
    <scope>NUCLEOTIDE SEQUENCE [LARGE SCALE GENOMIC DNA]</scope>
</reference>
<comment type="caution">
    <text evidence="1">The sequence shown here is derived from an EMBL/GenBank/DDBJ whole genome shotgun (WGS) entry which is preliminary data.</text>
</comment>
<sequence>MGKNPNRLFIKLYQHHGRIHSLSKIGIKRQTAGVFSVLSDVTFHQYFMNSNFKLKDNLNSVDHPFSIILRFHSKYTSASFPAKDLQEGISFLHAFCVMSHS</sequence>
<evidence type="ECO:0000313" key="2">
    <source>
        <dbReference type="Proteomes" id="UP001054945"/>
    </source>
</evidence>
<keyword evidence="2" id="KW-1185">Reference proteome</keyword>
<gene>
    <name evidence="1" type="ORF">CEXT_651451</name>
</gene>
<proteinExistence type="predicted"/>
<evidence type="ECO:0000313" key="1">
    <source>
        <dbReference type="EMBL" id="GIY42036.1"/>
    </source>
</evidence>
<dbReference type="AlphaFoldDB" id="A0AAV4T970"/>
<name>A0AAV4T970_CAEEX</name>
<dbReference type="Proteomes" id="UP001054945">
    <property type="component" value="Unassembled WGS sequence"/>
</dbReference>
<accession>A0AAV4T970</accession>
<dbReference type="EMBL" id="BPLR01010793">
    <property type="protein sequence ID" value="GIY42036.1"/>
    <property type="molecule type" value="Genomic_DNA"/>
</dbReference>